<dbReference type="GO" id="GO:0004519">
    <property type="term" value="F:endonuclease activity"/>
    <property type="evidence" value="ECO:0007669"/>
    <property type="project" value="UniProtKB-KW"/>
</dbReference>
<organism evidence="3 4">
    <name type="scientific">Dyella tabacisoli</name>
    <dbReference type="NCBI Taxonomy" id="2282381"/>
    <lineage>
        <taxon>Bacteria</taxon>
        <taxon>Pseudomonadati</taxon>
        <taxon>Pseudomonadota</taxon>
        <taxon>Gammaproteobacteria</taxon>
        <taxon>Lysobacterales</taxon>
        <taxon>Rhodanobacteraceae</taxon>
        <taxon>Dyella</taxon>
    </lineage>
</organism>
<dbReference type="InterPro" id="IPR007560">
    <property type="entry name" value="Restrct_endonuc_IV_Mrr"/>
</dbReference>
<dbReference type="Gene3D" id="2.30.280.20">
    <property type="match status" value="1"/>
</dbReference>
<comment type="caution">
    <text evidence="3">The sequence shown here is derived from an EMBL/GenBank/DDBJ whole genome shotgun (WGS) entry which is preliminary data.</text>
</comment>
<evidence type="ECO:0000313" key="3">
    <source>
        <dbReference type="EMBL" id="RDD82028.1"/>
    </source>
</evidence>
<dbReference type="Pfam" id="PF04471">
    <property type="entry name" value="Mrr_cat"/>
    <property type="match status" value="1"/>
</dbReference>
<dbReference type="OrthoDB" id="3010308at2"/>
<protein>
    <submittedName>
        <fullName evidence="3">Restriction endonuclease</fullName>
    </submittedName>
</protein>
<sequence>MRTFGVNEISGADLIVDAVYEGPRQGGAGDDPLPKLTGVSSGGGFRYRGSVDQLELLVLTSSKSDPDWPDTLDAESGIYTYYGDNKVSGRSLDKTPRFGNEILKRIFEDAESGLQGRKRIPPILVFSKAGKRRDVTFRGIAVPGVNGQGHSEDLVAIWRTSRGERFLNYRAHFTILRSEKVTRNWIDSIIAGRPNANLAPKEWLTWIKTGRAIPLLAPRTIQHRTRDEQLPSTAKDSELLELVRSFFSNDPHSFEACAAELARSMIPSIAALDLTRRSRDGGRDGIGQLRIGLGPSSILVDFALEAKCYALGNAVGVRDISRLISRLRHRQFGILVTTSYVDQQAYKEIKADEHPIVIISGADIVSLLKDRGYSSPEAVRSWLDRSFATTL</sequence>
<keyword evidence="3" id="KW-0378">Hydrolase</keyword>
<gene>
    <name evidence="3" type="ORF">DVJ77_09610</name>
</gene>
<dbReference type="GO" id="GO:0003677">
    <property type="term" value="F:DNA binding"/>
    <property type="evidence" value="ECO:0007669"/>
    <property type="project" value="InterPro"/>
</dbReference>
<accession>A0A369UQL7</accession>
<feature type="domain" description="Restriction endonuclease type IV Mrr" evidence="1">
    <location>
        <begin position="250"/>
        <end position="368"/>
    </location>
</feature>
<evidence type="ECO:0000259" key="2">
    <source>
        <dbReference type="Pfam" id="PF18062"/>
    </source>
</evidence>
<dbReference type="EMBL" id="QQAH01000008">
    <property type="protein sequence ID" value="RDD82028.1"/>
    <property type="molecule type" value="Genomic_DNA"/>
</dbReference>
<dbReference type="Gene3D" id="3.40.1350.10">
    <property type="match status" value="1"/>
</dbReference>
<reference evidence="3 4" key="1">
    <citation type="submission" date="2018-07" db="EMBL/GenBank/DDBJ databases">
        <title>Dyella tabacisoli L4-6T, whole genome shotgun sequence.</title>
        <authorList>
            <person name="Zhou X.-K."/>
            <person name="Li W.-J."/>
            <person name="Duan Y.-Q."/>
        </authorList>
    </citation>
    <scope>NUCLEOTIDE SEQUENCE [LARGE SCALE GENOMIC DNA]</scope>
    <source>
        <strain evidence="3 4">L4-6</strain>
    </source>
</reference>
<dbReference type="AlphaFoldDB" id="A0A369UQL7"/>
<feature type="domain" description="Restriction endonuclease AspBHI N-terminal" evidence="2">
    <location>
        <begin position="28"/>
        <end position="210"/>
    </location>
</feature>
<dbReference type="InterPro" id="IPR011856">
    <property type="entry name" value="tRNA_endonuc-like_dom_sf"/>
</dbReference>
<keyword evidence="3" id="KW-0255">Endonuclease</keyword>
<name>A0A369UQL7_9GAMM</name>
<evidence type="ECO:0000259" key="1">
    <source>
        <dbReference type="Pfam" id="PF04471"/>
    </source>
</evidence>
<dbReference type="Proteomes" id="UP000253782">
    <property type="component" value="Unassembled WGS sequence"/>
</dbReference>
<proteinExistence type="predicted"/>
<keyword evidence="3" id="KW-0540">Nuclease</keyword>
<dbReference type="Pfam" id="PF18062">
    <property type="entry name" value="RE_AspBHI_N"/>
    <property type="match status" value="1"/>
</dbReference>
<evidence type="ECO:0000313" key="4">
    <source>
        <dbReference type="Proteomes" id="UP000253782"/>
    </source>
</evidence>
<keyword evidence="4" id="KW-1185">Reference proteome</keyword>
<dbReference type="GO" id="GO:0009307">
    <property type="term" value="P:DNA restriction-modification system"/>
    <property type="evidence" value="ECO:0007669"/>
    <property type="project" value="InterPro"/>
</dbReference>
<dbReference type="InterPro" id="IPR041409">
    <property type="entry name" value="RE_AspBHI_N"/>
</dbReference>
<dbReference type="RefSeq" id="WP_114845246.1">
    <property type="nucleotide sequence ID" value="NZ_JBHSPE010000008.1"/>
</dbReference>